<keyword evidence="3" id="KW-0804">Transcription</keyword>
<proteinExistence type="predicted"/>
<reference evidence="6 7" key="1">
    <citation type="submission" date="2016-09" db="EMBL/GenBank/DDBJ databases">
        <authorList>
            <person name="Capua I."/>
            <person name="De Benedictis P."/>
            <person name="Joannis T."/>
            <person name="Lombin L.H."/>
            <person name="Cattoli G."/>
        </authorList>
    </citation>
    <scope>NUCLEOTIDE SEQUENCE [LARGE SCALE GENOMIC DNA]</scope>
    <source>
        <strain evidence="6 7">NIO-1002</strain>
    </source>
</reference>
<evidence type="ECO:0000313" key="6">
    <source>
        <dbReference type="EMBL" id="SDC99848.1"/>
    </source>
</evidence>
<evidence type="ECO:0000256" key="1">
    <source>
        <dbReference type="ARBA" id="ARBA00023015"/>
    </source>
</evidence>
<dbReference type="PROSITE" id="PS50977">
    <property type="entry name" value="HTH_TETR_2"/>
    <property type="match status" value="1"/>
</dbReference>
<feature type="domain" description="HTH tetR-type" evidence="5">
    <location>
        <begin position="26"/>
        <end position="84"/>
    </location>
</feature>
<protein>
    <submittedName>
        <fullName evidence="6">Transcriptional regulator, TetR family</fullName>
    </submittedName>
</protein>
<dbReference type="Gene3D" id="1.10.357.10">
    <property type="entry name" value="Tetracycline Repressor, domain 2"/>
    <property type="match status" value="1"/>
</dbReference>
<gene>
    <name evidence="6" type="ORF">SAMN05216418_0048</name>
</gene>
<dbReference type="Proteomes" id="UP000183203">
    <property type="component" value="Unassembled WGS sequence"/>
</dbReference>
<dbReference type="STRING" id="993073.AS029_15890"/>
<dbReference type="InterPro" id="IPR036271">
    <property type="entry name" value="Tet_transcr_reg_TetR-rel_C_sf"/>
</dbReference>
<evidence type="ECO:0000313" key="7">
    <source>
        <dbReference type="Proteomes" id="UP000183203"/>
    </source>
</evidence>
<evidence type="ECO:0000259" key="5">
    <source>
        <dbReference type="PROSITE" id="PS50977"/>
    </source>
</evidence>
<dbReference type="InterPro" id="IPR009057">
    <property type="entry name" value="Homeodomain-like_sf"/>
</dbReference>
<dbReference type="GO" id="GO:0003700">
    <property type="term" value="F:DNA-binding transcription factor activity"/>
    <property type="evidence" value="ECO:0007669"/>
    <property type="project" value="TreeGrafter"/>
</dbReference>
<dbReference type="Pfam" id="PF00440">
    <property type="entry name" value="TetR_N"/>
    <property type="match status" value="1"/>
</dbReference>
<name>A0A1G6R5M4_9MICO</name>
<feature type="DNA-binding region" description="H-T-H motif" evidence="4">
    <location>
        <begin position="47"/>
        <end position="66"/>
    </location>
</feature>
<dbReference type="GO" id="GO:0000976">
    <property type="term" value="F:transcription cis-regulatory region binding"/>
    <property type="evidence" value="ECO:0007669"/>
    <property type="project" value="TreeGrafter"/>
</dbReference>
<dbReference type="PANTHER" id="PTHR30055:SF234">
    <property type="entry name" value="HTH-TYPE TRANSCRIPTIONAL REGULATOR BETI"/>
    <property type="match status" value="1"/>
</dbReference>
<organism evidence="6 7">
    <name type="scientific">Microbacterium enclense</name>
    <dbReference type="NCBI Taxonomy" id="993073"/>
    <lineage>
        <taxon>Bacteria</taxon>
        <taxon>Bacillati</taxon>
        <taxon>Actinomycetota</taxon>
        <taxon>Actinomycetes</taxon>
        <taxon>Micrococcales</taxon>
        <taxon>Microbacteriaceae</taxon>
        <taxon>Microbacterium</taxon>
    </lineage>
</organism>
<evidence type="ECO:0000256" key="3">
    <source>
        <dbReference type="ARBA" id="ARBA00023163"/>
    </source>
</evidence>
<keyword evidence="1" id="KW-0805">Transcription regulation</keyword>
<keyword evidence="2 4" id="KW-0238">DNA-binding</keyword>
<dbReference type="AlphaFoldDB" id="A0A1G6R5M4"/>
<dbReference type="SUPFAM" id="SSF48498">
    <property type="entry name" value="Tetracyclin repressor-like, C-terminal domain"/>
    <property type="match status" value="1"/>
</dbReference>
<dbReference type="InterPro" id="IPR001647">
    <property type="entry name" value="HTH_TetR"/>
</dbReference>
<dbReference type="EMBL" id="FMYG01000010">
    <property type="protein sequence ID" value="SDC99848.1"/>
    <property type="molecule type" value="Genomic_DNA"/>
</dbReference>
<evidence type="ECO:0000256" key="4">
    <source>
        <dbReference type="PROSITE-ProRule" id="PRU00335"/>
    </source>
</evidence>
<evidence type="ECO:0000256" key="2">
    <source>
        <dbReference type="ARBA" id="ARBA00023125"/>
    </source>
</evidence>
<dbReference type="InterPro" id="IPR050109">
    <property type="entry name" value="HTH-type_TetR-like_transc_reg"/>
</dbReference>
<dbReference type="PANTHER" id="PTHR30055">
    <property type="entry name" value="HTH-TYPE TRANSCRIPTIONAL REGULATOR RUTR"/>
    <property type="match status" value="1"/>
</dbReference>
<sequence length="217" mass="23093">MINLHTGVQVRRRLIPVSTSTRRDAVENRAGILTAATAAIGHDPRASIDSIARRAGLSRRALYGHFDDRNAIVREVIAAGAERFNAIAAGVDDADARVALARLASELWREAAHVQAAAALALDDAHLAETSAALAPLRRRIDQIVRRGQEAGELRTDLPAPTLSRLLEETGRTVVARVDAESSTARAIAVCAVLGIAGLSWTEARALLAEHPDLEAS</sequence>
<dbReference type="SUPFAM" id="SSF46689">
    <property type="entry name" value="Homeodomain-like"/>
    <property type="match status" value="1"/>
</dbReference>
<accession>A0A1G6R5M4</accession>